<keyword evidence="6 7" id="KW-0472">Membrane</keyword>
<evidence type="ECO:0000256" key="4">
    <source>
        <dbReference type="ARBA" id="ARBA00022692"/>
    </source>
</evidence>
<proteinExistence type="predicted"/>
<dbReference type="InterPro" id="IPR002781">
    <property type="entry name" value="TM_pro_TauE-like"/>
</dbReference>
<evidence type="ECO:0000256" key="7">
    <source>
        <dbReference type="SAM" id="Phobius"/>
    </source>
</evidence>
<organism evidence="8">
    <name type="scientific">freshwater metagenome</name>
    <dbReference type="NCBI Taxonomy" id="449393"/>
    <lineage>
        <taxon>unclassified sequences</taxon>
        <taxon>metagenomes</taxon>
        <taxon>ecological metagenomes</taxon>
    </lineage>
</organism>
<dbReference type="GO" id="GO:0005886">
    <property type="term" value="C:plasma membrane"/>
    <property type="evidence" value="ECO:0007669"/>
    <property type="project" value="UniProtKB-SubCell"/>
</dbReference>
<dbReference type="PANTHER" id="PTHR30269:SF37">
    <property type="entry name" value="MEMBRANE TRANSPORTER PROTEIN"/>
    <property type="match status" value="1"/>
</dbReference>
<evidence type="ECO:0000256" key="3">
    <source>
        <dbReference type="ARBA" id="ARBA00022475"/>
    </source>
</evidence>
<sequence length="243" mass="25485">MSVGLLAWVALAIAIASFAQSLAGFGFALLCVPIMTVFVAPHDAVIISTAIGCFSTTTQAYVDRANTDWVFAKRMIMASFLGMPIGLAVFVSVPETILRFTLGIVVIVAAFALWRGFGLTGKSNRIDWVLGALSGALSTSLSTNGPPIVFIMQARQIQPNTFRATINTIFSAAGIASLGLFIAAGKVDNGSFSGILVALPVLAVSVSIGYRLRKHVHGDRFRTLVLGLLMLSGASAIVAALTH</sequence>
<accession>A0A6J6GWU8</accession>
<evidence type="ECO:0000256" key="5">
    <source>
        <dbReference type="ARBA" id="ARBA00022989"/>
    </source>
</evidence>
<name>A0A6J6GWU8_9ZZZZ</name>
<dbReference type="InterPro" id="IPR052017">
    <property type="entry name" value="TSUP"/>
</dbReference>
<reference evidence="8" key="1">
    <citation type="submission" date="2020-05" db="EMBL/GenBank/DDBJ databases">
        <authorList>
            <person name="Chiriac C."/>
            <person name="Salcher M."/>
            <person name="Ghai R."/>
            <person name="Kavagutti S V."/>
        </authorList>
    </citation>
    <scope>NUCLEOTIDE SEQUENCE</scope>
</reference>
<dbReference type="Pfam" id="PF01925">
    <property type="entry name" value="TauE"/>
    <property type="match status" value="1"/>
</dbReference>
<feature type="transmembrane region" description="Helical" evidence="7">
    <location>
        <begin position="74"/>
        <end position="91"/>
    </location>
</feature>
<evidence type="ECO:0000256" key="1">
    <source>
        <dbReference type="ARBA" id="ARBA00004651"/>
    </source>
</evidence>
<protein>
    <submittedName>
        <fullName evidence="8">Unannotated protein</fullName>
    </submittedName>
</protein>
<gene>
    <name evidence="8" type="ORF">UFOPK1808_01017</name>
</gene>
<feature type="transmembrane region" description="Helical" evidence="7">
    <location>
        <begin position="97"/>
        <end position="117"/>
    </location>
</feature>
<keyword evidence="3" id="KW-1003">Cell membrane</keyword>
<dbReference type="EMBL" id="CAEZUL010000121">
    <property type="protein sequence ID" value="CAB4604820.1"/>
    <property type="molecule type" value="Genomic_DNA"/>
</dbReference>
<evidence type="ECO:0000256" key="6">
    <source>
        <dbReference type="ARBA" id="ARBA00023136"/>
    </source>
</evidence>
<evidence type="ECO:0000256" key="2">
    <source>
        <dbReference type="ARBA" id="ARBA00022448"/>
    </source>
</evidence>
<keyword evidence="4 7" id="KW-0812">Transmembrane</keyword>
<evidence type="ECO:0000313" key="8">
    <source>
        <dbReference type="EMBL" id="CAB4604820.1"/>
    </source>
</evidence>
<comment type="subcellular location">
    <subcellularLocation>
        <location evidence="1">Cell membrane</location>
        <topology evidence="1">Multi-pass membrane protein</topology>
    </subcellularLocation>
</comment>
<feature type="transmembrane region" description="Helical" evidence="7">
    <location>
        <begin position="190"/>
        <end position="212"/>
    </location>
</feature>
<dbReference type="AlphaFoldDB" id="A0A6J6GWU8"/>
<feature type="transmembrane region" description="Helical" evidence="7">
    <location>
        <begin position="164"/>
        <end position="184"/>
    </location>
</feature>
<dbReference type="PANTHER" id="PTHR30269">
    <property type="entry name" value="TRANSMEMBRANE PROTEIN YFCA"/>
    <property type="match status" value="1"/>
</dbReference>
<feature type="transmembrane region" description="Helical" evidence="7">
    <location>
        <begin position="224"/>
        <end position="242"/>
    </location>
</feature>
<keyword evidence="2" id="KW-0813">Transport</keyword>
<keyword evidence="5 7" id="KW-1133">Transmembrane helix</keyword>